<feature type="region of interest" description="Disordered" evidence="1">
    <location>
        <begin position="244"/>
        <end position="319"/>
    </location>
</feature>
<accession>A0A1G7FHV1</accession>
<feature type="compositionally biased region" description="Polar residues" evidence="1">
    <location>
        <begin position="245"/>
        <end position="262"/>
    </location>
</feature>
<dbReference type="OrthoDB" id="116293at2"/>
<evidence type="ECO:0000256" key="1">
    <source>
        <dbReference type="SAM" id="MobiDB-lite"/>
    </source>
</evidence>
<organism evidence="3 4">
    <name type="scientific">Terriglobus roseus</name>
    <dbReference type="NCBI Taxonomy" id="392734"/>
    <lineage>
        <taxon>Bacteria</taxon>
        <taxon>Pseudomonadati</taxon>
        <taxon>Acidobacteriota</taxon>
        <taxon>Terriglobia</taxon>
        <taxon>Terriglobales</taxon>
        <taxon>Acidobacteriaceae</taxon>
        <taxon>Terriglobus</taxon>
    </lineage>
</organism>
<dbReference type="Gene3D" id="1.10.510.10">
    <property type="entry name" value="Transferase(Phosphotransferase) domain 1"/>
    <property type="match status" value="1"/>
</dbReference>
<dbReference type="InterPro" id="IPR007730">
    <property type="entry name" value="SPOR-like_dom"/>
</dbReference>
<keyword evidence="4" id="KW-1185">Reference proteome</keyword>
<evidence type="ECO:0000313" key="3">
    <source>
        <dbReference type="EMBL" id="SDE75407.1"/>
    </source>
</evidence>
<dbReference type="EMBL" id="LT629690">
    <property type="protein sequence ID" value="SDE75407.1"/>
    <property type="molecule type" value="Genomic_DNA"/>
</dbReference>
<dbReference type="AlphaFoldDB" id="A0A1G7FHV1"/>
<dbReference type="GO" id="GO:0042834">
    <property type="term" value="F:peptidoglycan binding"/>
    <property type="evidence" value="ECO:0007669"/>
    <property type="project" value="InterPro"/>
</dbReference>
<name>A0A1G7FHV1_9BACT</name>
<proteinExistence type="predicted"/>
<dbReference type="PROSITE" id="PS51724">
    <property type="entry name" value="SPOR"/>
    <property type="match status" value="1"/>
</dbReference>
<evidence type="ECO:0000313" key="4">
    <source>
        <dbReference type="Proteomes" id="UP000182427"/>
    </source>
</evidence>
<sequence>MHLWTEYEDNVLAGYPILRLLRSEGRSAFFSTTTPDGQPALLRLTESHFDESELVGRWRKISAVTHPNLQAIKHCGQITFDSVPLACCLLEPIDASLADVLRDRPLTLDETKEVAEAVAGALAALHATELIHEHLDASNVYAHGEVVKLRSDCARECIGDFEADTPESHEALRKRDVRDLGLLLLRCLALEWQGPASMKLPSPMDRIVPNALNGTITAQGVVDILNNLKPAPIAKPAPVAAVANEQPSNAVKPQPASQSAANSPDAVLGALASREASAKTAASEPRRTQPSTTKSDDPFDVGLGSLRNEPRYQAGTESAASAMWKRMRPLMPRPISRKAYAISGSLLALFAIVMWMTFHNSEPTPSETHAAVVAQAPVEAQPQPAQPAATKTPSPSATASLLTSTAQAGWRVIAYTYNHEQQAQAKALQLQQKYMGLQPQVFSPTGHAPYFVALGGPLDSSSAFALRNRARQSGLPRDTYARNF</sequence>
<feature type="domain" description="SPOR" evidence="2">
    <location>
        <begin position="404"/>
        <end position="484"/>
    </location>
</feature>
<evidence type="ECO:0000259" key="2">
    <source>
        <dbReference type="PROSITE" id="PS51724"/>
    </source>
</evidence>
<dbReference type="RefSeq" id="WP_083343617.1">
    <property type="nucleotide sequence ID" value="NZ_LT629690.1"/>
</dbReference>
<protein>
    <recommendedName>
        <fullName evidence="2">SPOR domain-containing protein</fullName>
    </recommendedName>
</protein>
<dbReference type="SUPFAM" id="SSF56112">
    <property type="entry name" value="Protein kinase-like (PK-like)"/>
    <property type="match status" value="1"/>
</dbReference>
<dbReference type="InterPro" id="IPR011009">
    <property type="entry name" value="Kinase-like_dom_sf"/>
</dbReference>
<dbReference type="Proteomes" id="UP000182427">
    <property type="component" value="Chromosome I"/>
</dbReference>
<reference evidence="3 4" key="1">
    <citation type="submission" date="2016-10" db="EMBL/GenBank/DDBJ databases">
        <authorList>
            <person name="de Groot N.N."/>
        </authorList>
    </citation>
    <scope>NUCLEOTIDE SEQUENCE [LARGE SCALE GENOMIC DNA]</scope>
    <source>
        <strain evidence="3 4">GAS232</strain>
    </source>
</reference>
<gene>
    <name evidence="3" type="ORF">SAMN05444167_0339</name>
</gene>